<keyword evidence="2" id="KW-0808">Transferase</keyword>
<dbReference type="InterPro" id="IPR018485">
    <property type="entry name" value="FGGY_C"/>
</dbReference>
<dbReference type="Gene3D" id="3.30.420.40">
    <property type="match status" value="2"/>
</dbReference>
<evidence type="ECO:0000256" key="4">
    <source>
        <dbReference type="ARBA" id="ARBA00022777"/>
    </source>
</evidence>
<evidence type="ECO:0000256" key="3">
    <source>
        <dbReference type="ARBA" id="ARBA00022741"/>
    </source>
</evidence>
<evidence type="ECO:0000256" key="5">
    <source>
        <dbReference type="ARBA" id="ARBA00022840"/>
    </source>
</evidence>
<evidence type="ECO:0000313" key="11">
    <source>
        <dbReference type="Proteomes" id="UP000199315"/>
    </source>
</evidence>
<organism evidence="10 11">
    <name type="scientific">Anaerobium acetethylicum</name>
    <dbReference type="NCBI Taxonomy" id="1619234"/>
    <lineage>
        <taxon>Bacteria</taxon>
        <taxon>Bacillati</taxon>
        <taxon>Bacillota</taxon>
        <taxon>Clostridia</taxon>
        <taxon>Lachnospirales</taxon>
        <taxon>Lachnospiraceae</taxon>
        <taxon>Anaerobium</taxon>
    </lineage>
</organism>
<dbReference type="InterPro" id="IPR013449">
    <property type="entry name" value="Rhamnulokinase"/>
</dbReference>
<dbReference type="AlphaFoldDB" id="A0A1D3TSX6"/>
<keyword evidence="5" id="KW-0067">ATP-binding</keyword>
<dbReference type="GO" id="GO:0019301">
    <property type="term" value="P:rhamnose catabolic process"/>
    <property type="evidence" value="ECO:0007669"/>
    <property type="project" value="InterPro"/>
</dbReference>
<keyword evidence="6" id="KW-1015">Disulfide bond</keyword>
<comment type="similarity">
    <text evidence="1">Belongs to the FGGY kinase family.</text>
</comment>
<dbReference type="InterPro" id="IPR000577">
    <property type="entry name" value="Carb_kinase_FGGY"/>
</dbReference>
<evidence type="ECO:0000256" key="1">
    <source>
        <dbReference type="ARBA" id="ARBA00009156"/>
    </source>
</evidence>
<gene>
    <name evidence="10" type="ORF">SAMN05421730_100813</name>
</gene>
<evidence type="ECO:0000313" key="10">
    <source>
        <dbReference type="EMBL" id="SCP97032.1"/>
    </source>
</evidence>
<dbReference type="GO" id="GO:0006071">
    <property type="term" value="P:glycerol metabolic process"/>
    <property type="evidence" value="ECO:0007669"/>
    <property type="project" value="TreeGrafter"/>
</dbReference>
<evidence type="ECO:0000256" key="6">
    <source>
        <dbReference type="ARBA" id="ARBA00023157"/>
    </source>
</evidence>
<keyword evidence="4 10" id="KW-0418">Kinase</keyword>
<dbReference type="Proteomes" id="UP000199315">
    <property type="component" value="Unassembled WGS sequence"/>
</dbReference>
<name>A0A1D3TSX6_9FIRM</name>
<keyword evidence="3" id="KW-0547">Nucleotide-binding</keyword>
<proteinExistence type="inferred from homology"/>
<feature type="domain" description="Carbohydrate kinase FGGY N-terminal" evidence="8">
    <location>
        <begin position="21"/>
        <end position="260"/>
    </location>
</feature>
<accession>A0A1D3TSX6</accession>
<evidence type="ECO:0000256" key="7">
    <source>
        <dbReference type="ARBA" id="ARBA00023308"/>
    </source>
</evidence>
<dbReference type="PANTHER" id="PTHR10196:SF93">
    <property type="entry name" value="L-RHAMNULOKINASE"/>
    <property type="match status" value="1"/>
</dbReference>
<dbReference type="EMBL" id="FMKA01000008">
    <property type="protein sequence ID" value="SCP97032.1"/>
    <property type="molecule type" value="Genomic_DNA"/>
</dbReference>
<feature type="domain" description="Carbohydrate kinase FGGY C-terminal" evidence="9">
    <location>
        <begin position="271"/>
        <end position="460"/>
    </location>
</feature>
<dbReference type="InterPro" id="IPR043129">
    <property type="entry name" value="ATPase_NBD"/>
</dbReference>
<dbReference type="GO" id="GO:0008993">
    <property type="term" value="F:rhamnulokinase activity"/>
    <property type="evidence" value="ECO:0007669"/>
    <property type="project" value="InterPro"/>
</dbReference>
<sequence>MRDIRPDVQEVGDGMKENTGVLAIDFGASSGRVMYGTYDGEQIHLQEVHRFTNDPVIVGDTMYWDVLRLFHEIKQGLVKAKKTGAYSSIGIDTWGVDFGLIDERGYLLENPVHYRDNRTKGMLEYGFSKIPEEEMYQITGNQFMEINTVFQLLALKSQRPELLERAKELLLMPDLFNYLLTGETAAEYSIASTTQLLDAGRKQWSGRVLEALDLPKEILPEVVPSKTKIGKVRESICEELGIEPADVIAVAGHDTQSAMVAVPAQEKDFLFLSCGTWSLIGTELDEPLINEQSKKCNITNEGGFEGRISFLKNIIGLWMIQESRRQWIREGTEYGFGELEKMALEAEPLKCFIDPDDPVFLPAGNIPKRIREYCREKGQHIPTTAGEIVRCINESLAFKYRMAKEEIESCVGKTFDRLYLIGGGVQSALLCQLTANACNCEVVAGPVEATVLGNVILQLIESGAVKDLAEARRLVMASEDIKRFQPVDSSVWEEKYQEFKELLNEHVIQNV</sequence>
<dbReference type="Pfam" id="PF00370">
    <property type="entry name" value="FGGY_N"/>
    <property type="match status" value="1"/>
</dbReference>
<dbReference type="GO" id="GO:0005524">
    <property type="term" value="F:ATP binding"/>
    <property type="evidence" value="ECO:0007669"/>
    <property type="project" value="UniProtKB-KW"/>
</dbReference>
<keyword evidence="7" id="KW-0684">Rhamnose metabolism</keyword>
<dbReference type="PANTHER" id="PTHR10196">
    <property type="entry name" value="SUGAR KINASE"/>
    <property type="match status" value="1"/>
</dbReference>
<dbReference type="CDD" id="cd07771">
    <property type="entry name" value="ASKHA_NBD_FGGY_RhaB-like"/>
    <property type="match status" value="1"/>
</dbReference>
<evidence type="ECO:0000259" key="8">
    <source>
        <dbReference type="Pfam" id="PF00370"/>
    </source>
</evidence>
<dbReference type="STRING" id="1619234.SAMN05421730_100813"/>
<dbReference type="GO" id="GO:0005829">
    <property type="term" value="C:cytosol"/>
    <property type="evidence" value="ECO:0007669"/>
    <property type="project" value="TreeGrafter"/>
</dbReference>
<dbReference type="InterPro" id="IPR018484">
    <property type="entry name" value="FGGY_N"/>
</dbReference>
<dbReference type="SUPFAM" id="SSF53067">
    <property type="entry name" value="Actin-like ATPase domain"/>
    <property type="match status" value="2"/>
</dbReference>
<dbReference type="GO" id="GO:0004370">
    <property type="term" value="F:glycerol kinase activity"/>
    <property type="evidence" value="ECO:0007669"/>
    <property type="project" value="TreeGrafter"/>
</dbReference>
<dbReference type="PIRSF" id="PIRSF000538">
    <property type="entry name" value="GlpK"/>
    <property type="match status" value="1"/>
</dbReference>
<evidence type="ECO:0000259" key="9">
    <source>
        <dbReference type="Pfam" id="PF02782"/>
    </source>
</evidence>
<dbReference type="Pfam" id="PF02782">
    <property type="entry name" value="FGGY_C"/>
    <property type="match status" value="1"/>
</dbReference>
<keyword evidence="11" id="KW-1185">Reference proteome</keyword>
<protein>
    <submittedName>
        <fullName evidence="10">Rhamnulokinase/L-fuculokinase</fullName>
    </submittedName>
</protein>
<reference evidence="10 11" key="1">
    <citation type="submission" date="2016-09" db="EMBL/GenBank/DDBJ databases">
        <authorList>
            <person name="Capua I."/>
            <person name="De Benedictis P."/>
            <person name="Joannis T."/>
            <person name="Lombin L.H."/>
            <person name="Cattoli G."/>
        </authorList>
    </citation>
    <scope>NUCLEOTIDE SEQUENCE [LARGE SCALE GENOMIC DNA]</scope>
    <source>
        <strain evidence="10 11">GluBS11</strain>
    </source>
</reference>
<evidence type="ECO:0000256" key="2">
    <source>
        <dbReference type="ARBA" id="ARBA00022679"/>
    </source>
</evidence>